<reference evidence="1 2" key="1">
    <citation type="journal article" date="2019" name="Commun. Biol.">
        <title>The bagworm genome reveals a unique fibroin gene that provides high tensile strength.</title>
        <authorList>
            <person name="Kono N."/>
            <person name="Nakamura H."/>
            <person name="Ohtoshi R."/>
            <person name="Tomita M."/>
            <person name="Numata K."/>
            <person name="Arakawa K."/>
        </authorList>
    </citation>
    <scope>NUCLEOTIDE SEQUENCE [LARGE SCALE GENOMIC DNA]</scope>
</reference>
<sequence>MVMVVFPMGGSMMEFNGKNKLEQLFGVQNDAVSRDNASGLSCLVTPRVLEKKVLDKQTDGQDSDPIRVPFFSFEVWNPQKELSWIQVCAGIVRKEHVDECRQKRRPYKESVGGS</sequence>
<comment type="caution">
    <text evidence="1">The sequence shown here is derived from an EMBL/GenBank/DDBJ whole genome shotgun (WGS) entry which is preliminary data.</text>
</comment>
<accession>A0A4C1WJ42</accession>
<name>A0A4C1WJ42_EUMVA</name>
<keyword evidence="2" id="KW-1185">Reference proteome</keyword>
<organism evidence="1 2">
    <name type="scientific">Eumeta variegata</name>
    <name type="common">Bagworm moth</name>
    <name type="synonym">Eumeta japonica</name>
    <dbReference type="NCBI Taxonomy" id="151549"/>
    <lineage>
        <taxon>Eukaryota</taxon>
        <taxon>Metazoa</taxon>
        <taxon>Ecdysozoa</taxon>
        <taxon>Arthropoda</taxon>
        <taxon>Hexapoda</taxon>
        <taxon>Insecta</taxon>
        <taxon>Pterygota</taxon>
        <taxon>Neoptera</taxon>
        <taxon>Endopterygota</taxon>
        <taxon>Lepidoptera</taxon>
        <taxon>Glossata</taxon>
        <taxon>Ditrysia</taxon>
        <taxon>Tineoidea</taxon>
        <taxon>Psychidae</taxon>
        <taxon>Oiketicinae</taxon>
        <taxon>Eumeta</taxon>
    </lineage>
</organism>
<dbReference type="AlphaFoldDB" id="A0A4C1WJ42"/>
<dbReference type="EMBL" id="BGZK01000559">
    <property type="protein sequence ID" value="GBP50177.1"/>
    <property type="molecule type" value="Genomic_DNA"/>
</dbReference>
<proteinExistence type="predicted"/>
<dbReference type="Proteomes" id="UP000299102">
    <property type="component" value="Unassembled WGS sequence"/>
</dbReference>
<protein>
    <submittedName>
        <fullName evidence="1">Uncharacterized protein</fullName>
    </submittedName>
</protein>
<gene>
    <name evidence="1" type="ORF">EVAR_42858_1</name>
</gene>
<evidence type="ECO:0000313" key="1">
    <source>
        <dbReference type="EMBL" id="GBP50177.1"/>
    </source>
</evidence>
<evidence type="ECO:0000313" key="2">
    <source>
        <dbReference type="Proteomes" id="UP000299102"/>
    </source>
</evidence>